<proteinExistence type="predicted"/>
<comment type="caution">
    <text evidence="1">The sequence shown here is derived from an EMBL/GenBank/DDBJ whole genome shotgun (WGS) entry which is preliminary data.</text>
</comment>
<protein>
    <submittedName>
        <fullName evidence="1">Uncharacterized protein</fullName>
    </submittedName>
</protein>
<sequence length="153" mass="17092">MVVNDNAYELNKRGALEAIASKPAPTVSRDCVKNHKKGRCKRSGQGKTLDQELQINVSEHGAMNRIFDSSEIFHHGAGRYIVRCGGLPWQPGKNKPLVLQEKYQFRTCTVAARATVSNRALVVWMMPPCQSSFRGTPRIPPWCAYRPRRAAVG</sequence>
<evidence type="ECO:0000313" key="1">
    <source>
        <dbReference type="EMBL" id="RAI71332.1"/>
    </source>
</evidence>
<dbReference type="Proteomes" id="UP000249493">
    <property type="component" value="Unassembled WGS sequence"/>
</dbReference>
<gene>
    <name evidence="1" type="ORF">DOZ80_05675</name>
</gene>
<evidence type="ECO:0000313" key="2">
    <source>
        <dbReference type="Proteomes" id="UP000249493"/>
    </source>
</evidence>
<dbReference type="EMBL" id="QLIN01000002">
    <property type="protein sequence ID" value="RAI71332.1"/>
    <property type="molecule type" value="Genomic_DNA"/>
</dbReference>
<dbReference type="AlphaFoldDB" id="A0A327N8I1"/>
<name>A0A327N8I1_PSEFL</name>
<accession>A0A327N8I1</accession>
<reference evidence="1 2" key="1">
    <citation type="submission" date="2018-06" db="EMBL/GenBank/DDBJ databases">
        <authorList>
            <person name="Zhirakovskaya E."/>
        </authorList>
    </citation>
    <scope>NUCLEOTIDE SEQUENCE [LARGE SCALE GENOMIC DNA]</scope>
    <source>
        <strain evidence="1 2">LY3</strain>
    </source>
</reference>
<organism evidence="1 2">
    <name type="scientific">Pseudomonas fluorescens</name>
    <dbReference type="NCBI Taxonomy" id="294"/>
    <lineage>
        <taxon>Bacteria</taxon>
        <taxon>Pseudomonadati</taxon>
        <taxon>Pseudomonadota</taxon>
        <taxon>Gammaproteobacteria</taxon>
        <taxon>Pseudomonadales</taxon>
        <taxon>Pseudomonadaceae</taxon>
        <taxon>Pseudomonas</taxon>
    </lineage>
</organism>